<dbReference type="InterPro" id="IPR036188">
    <property type="entry name" value="FAD/NAD-bd_sf"/>
</dbReference>
<comment type="similarity">
    <text evidence="2">Belongs to the HdrA family.</text>
</comment>
<feature type="domain" description="4Fe-4S ferredoxin-type" evidence="9">
    <location>
        <begin position="452"/>
        <end position="481"/>
    </location>
</feature>
<evidence type="ECO:0000256" key="8">
    <source>
        <dbReference type="ARBA" id="ARBA00023014"/>
    </source>
</evidence>
<evidence type="ECO:0000313" key="10">
    <source>
        <dbReference type="EMBL" id="GAF74762.1"/>
    </source>
</evidence>
<feature type="domain" description="4Fe-4S ferredoxin-type" evidence="9">
    <location>
        <begin position="421"/>
        <end position="450"/>
    </location>
</feature>
<sequence length="495" mass="53017">GLDRVVLAGYRTMSLKNVLRRMPGHEMAHCVVEYTSIGEQCVNVHSENPEAALCIAGGQLRGAIRKASLATPQPASIRPLESRVLVVGGGVAGLTCALSLAEQGNPVTLIEKTVELGGNARQGHFTIDGADVPAFVGDLVDRATNEEGIEILTNSELRELDGTWGAYRSVISTNGDEKTVAHGAVVFAVGGAEMVPEEYLYGEHPNVVTQRTFEQMLAESDPVAAGAKAVVMIQCVGSRDEDHPYCSHVCCTHAVKNALRVKEINPEASVVVLYRDVRTYGPSEEYYRRARERGVLFVRYDPDEKPSVSADGGSLSVTFRDPVAVDTLTLDADLIVLSAGIRPNEQIAELADVAKLDLDPDGFFAEANPKSAPLDAVDRGKYFCGLCHSPQHIDEAILQGRAVAARASALLWRGIAELAENLATVNERRCSGCGLCVTACPYDARVIDDVSGKAMVLVELCKGCGTCVVSCPNAASQQESYERSTVMDILDEVLT</sequence>
<protein>
    <recommendedName>
        <fullName evidence="9">4Fe-4S ferredoxin-type domain-containing protein</fullName>
    </recommendedName>
</protein>
<evidence type="ECO:0000256" key="1">
    <source>
        <dbReference type="ARBA" id="ARBA00001974"/>
    </source>
</evidence>
<dbReference type="PANTHER" id="PTHR43498:SF1">
    <property type="entry name" value="COB--COM HETERODISULFIDE REDUCTASE IRON-SULFUR SUBUNIT A"/>
    <property type="match status" value="1"/>
</dbReference>
<dbReference type="PROSITE" id="PS00198">
    <property type="entry name" value="4FE4S_FER_1"/>
    <property type="match status" value="2"/>
</dbReference>
<dbReference type="AlphaFoldDB" id="X0SFT9"/>
<evidence type="ECO:0000256" key="3">
    <source>
        <dbReference type="ARBA" id="ARBA00022485"/>
    </source>
</evidence>
<evidence type="ECO:0000256" key="6">
    <source>
        <dbReference type="ARBA" id="ARBA00023002"/>
    </source>
</evidence>
<comment type="cofactor">
    <cofactor evidence="1">
        <name>FAD</name>
        <dbReference type="ChEBI" id="CHEBI:57692"/>
    </cofactor>
</comment>
<dbReference type="Pfam" id="PF13237">
    <property type="entry name" value="Fer4_10"/>
    <property type="match status" value="1"/>
</dbReference>
<dbReference type="GO" id="GO:0046872">
    <property type="term" value="F:metal ion binding"/>
    <property type="evidence" value="ECO:0007669"/>
    <property type="project" value="UniProtKB-KW"/>
</dbReference>
<keyword evidence="7" id="KW-0408">Iron</keyword>
<keyword evidence="5" id="KW-0285">Flavoprotein</keyword>
<evidence type="ECO:0000256" key="7">
    <source>
        <dbReference type="ARBA" id="ARBA00023004"/>
    </source>
</evidence>
<keyword evidence="6" id="KW-0560">Oxidoreductase</keyword>
<evidence type="ECO:0000256" key="2">
    <source>
        <dbReference type="ARBA" id="ARBA00006561"/>
    </source>
</evidence>
<dbReference type="Gene3D" id="3.50.50.60">
    <property type="entry name" value="FAD/NAD(P)-binding domain"/>
    <property type="match status" value="1"/>
</dbReference>
<comment type="caution">
    <text evidence="10">The sequence shown here is derived from an EMBL/GenBank/DDBJ whole genome shotgun (WGS) entry which is preliminary data.</text>
</comment>
<reference evidence="10" key="1">
    <citation type="journal article" date="2014" name="Front. Microbiol.">
        <title>High frequency of phylogenetically diverse reductive dehalogenase-homologous genes in deep subseafloor sedimentary metagenomes.</title>
        <authorList>
            <person name="Kawai M."/>
            <person name="Futagami T."/>
            <person name="Toyoda A."/>
            <person name="Takaki Y."/>
            <person name="Nishi S."/>
            <person name="Hori S."/>
            <person name="Arai W."/>
            <person name="Tsubouchi T."/>
            <person name="Morono Y."/>
            <person name="Uchiyama I."/>
            <person name="Ito T."/>
            <person name="Fujiyama A."/>
            <person name="Inagaki F."/>
            <person name="Takami H."/>
        </authorList>
    </citation>
    <scope>NUCLEOTIDE SEQUENCE</scope>
    <source>
        <strain evidence="10">Expedition CK06-06</strain>
    </source>
</reference>
<dbReference type="Pfam" id="PF07992">
    <property type="entry name" value="Pyr_redox_2"/>
    <property type="match status" value="1"/>
</dbReference>
<gene>
    <name evidence="10" type="ORF">S01H1_00727</name>
</gene>
<dbReference type="GO" id="GO:0051539">
    <property type="term" value="F:4 iron, 4 sulfur cluster binding"/>
    <property type="evidence" value="ECO:0007669"/>
    <property type="project" value="UniProtKB-KW"/>
</dbReference>
<dbReference type="InterPro" id="IPR017896">
    <property type="entry name" value="4Fe4S_Fe-S-bd"/>
</dbReference>
<keyword evidence="4" id="KW-0479">Metal-binding</keyword>
<dbReference type="EMBL" id="BARS01000274">
    <property type="protein sequence ID" value="GAF74762.1"/>
    <property type="molecule type" value="Genomic_DNA"/>
</dbReference>
<evidence type="ECO:0000256" key="4">
    <source>
        <dbReference type="ARBA" id="ARBA00022723"/>
    </source>
</evidence>
<dbReference type="InterPro" id="IPR017900">
    <property type="entry name" value="4Fe4S_Fe_S_CS"/>
</dbReference>
<keyword evidence="5" id="KW-0274">FAD</keyword>
<feature type="non-terminal residue" evidence="10">
    <location>
        <position position="1"/>
    </location>
</feature>
<dbReference type="Gene3D" id="3.40.50.720">
    <property type="entry name" value="NAD(P)-binding Rossmann-like Domain"/>
    <property type="match status" value="1"/>
</dbReference>
<dbReference type="GO" id="GO:0016491">
    <property type="term" value="F:oxidoreductase activity"/>
    <property type="evidence" value="ECO:0007669"/>
    <property type="project" value="UniProtKB-KW"/>
</dbReference>
<dbReference type="SUPFAM" id="SSF54862">
    <property type="entry name" value="4Fe-4S ferredoxins"/>
    <property type="match status" value="1"/>
</dbReference>
<name>X0SFT9_9ZZZZ</name>
<organism evidence="10">
    <name type="scientific">marine sediment metagenome</name>
    <dbReference type="NCBI Taxonomy" id="412755"/>
    <lineage>
        <taxon>unclassified sequences</taxon>
        <taxon>metagenomes</taxon>
        <taxon>ecological metagenomes</taxon>
    </lineage>
</organism>
<dbReference type="PROSITE" id="PS51379">
    <property type="entry name" value="4FE4S_FER_2"/>
    <property type="match status" value="2"/>
</dbReference>
<accession>X0SFT9</accession>
<dbReference type="SUPFAM" id="SSF51971">
    <property type="entry name" value="Nucleotide-binding domain"/>
    <property type="match status" value="1"/>
</dbReference>
<evidence type="ECO:0000259" key="9">
    <source>
        <dbReference type="PROSITE" id="PS51379"/>
    </source>
</evidence>
<dbReference type="Gene3D" id="3.30.70.20">
    <property type="match status" value="1"/>
</dbReference>
<dbReference type="InterPro" id="IPR039650">
    <property type="entry name" value="HdrA-like"/>
</dbReference>
<evidence type="ECO:0000256" key="5">
    <source>
        <dbReference type="ARBA" id="ARBA00022827"/>
    </source>
</evidence>
<keyword evidence="3" id="KW-0004">4Fe-4S</keyword>
<proteinExistence type="inferred from homology"/>
<dbReference type="PANTHER" id="PTHR43498">
    <property type="entry name" value="FERREDOXIN:COB-COM HETERODISULFIDE REDUCTASE SUBUNIT A"/>
    <property type="match status" value="1"/>
</dbReference>
<keyword evidence="8" id="KW-0411">Iron-sulfur</keyword>
<dbReference type="InterPro" id="IPR023753">
    <property type="entry name" value="FAD/NAD-binding_dom"/>
</dbReference>